<dbReference type="GO" id="GO:0008168">
    <property type="term" value="F:methyltransferase activity"/>
    <property type="evidence" value="ECO:0007669"/>
    <property type="project" value="UniProtKB-KW"/>
</dbReference>
<dbReference type="GO" id="GO:0071770">
    <property type="term" value="P:DIM/DIP cell wall layer assembly"/>
    <property type="evidence" value="ECO:0007669"/>
    <property type="project" value="TreeGrafter"/>
</dbReference>
<dbReference type="AlphaFoldDB" id="A0A1X2EG56"/>
<evidence type="ECO:0000313" key="3">
    <source>
        <dbReference type="EMBL" id="ORX00577.1"/>
    </source>
</evidence>
<gene>
    <name evidence="3" type="ORF">AWC30_15105</name>
</gene>
<keyword evidence="4" id="KW-1185">Reference proteome</keyword>
<organism evidence="3 4">
    <name type="scientific">Mycolicibacillus trivialis</name>
    <dbReference type="NCBI Taxonomy" id="1798"/>
    <lineage>
        <taxon>Bacteria</taxon>
        <taxon>Bacillati</taxon>
        <taxon>Actinomycetota</taxon>
        <taxon>Actinomycetes</taxon>
        <taxon>Mycobacteriales</taxon>
        <taxon>Mycobacteriaceae</taxon>
        <taxon>Mycolicibacillus</taxon>
    </lineage>
</organism>
<dbReference type="OrthoDB" id="240750at2"/>
<proteinExistence type="predicted"/>
<dbReference type="PANTHER" id="PTHR40048">
    <property type="entry name" value="RHAMNOSYL O-METHYLTRANSFERASE"/>
    <property type="match status" value="1"/>
</dbReference>
<dbReference type="Proteomes" id="UP000193090">
    <property type="component" value="Unassembled WGS sequence"/>
</dbReference>
<dbReference type="EMBL" id="LQPZ01000041">
    <property type="protein sequence ID" value="ORX00577.1"/>
    <property type="molecule type" value="Genomic_DNA"/>
</dbReference>
<keyword evidence="1" id="KW-0489">Methyltransferase</keyword>
<dbReference type="Pfam" id="PF13578">
    <property type="entry name" value="Methyltransf_24"/>
    <property type="match status" value="1"/>
</dbReference>
<evidence type="ECO:0000256" key="1">
    <source>
        <dbReference type="ARBA" id="ARBA00022603"/>
    </source>
</evidence>
<dbReference type="GO" id="GO:0005886">
    <property type="term" value="C:plasma membrane"/>
    <property type="evidence" value="ECO:0007669"/>
    <property type="project" value="TreeGrafter"/>
</dbReference>
<dbReference type="RefSeq" id="WP_085111028.1">
    <property type="nucleotide sequence ID" value="NZ_JACKSN010000109.1"/>
</dbReference>
<keyword evidence="2" id="KW-0808">Transferase</keyword>
<accession>A0A1X2EG56</accession>
<evidence type="ECO:0008006" key="5">
    <source>
        <dbReference type="Google" id="ProtNLM"/>
    </source>
</evidence>
<sequence>MVPSTPRPDTAALFALAERVRGFLPTDEGAALHDAALEVLDGGVAVEIGTYCGKSAVILGAAAAARDAVLFTVDHHHGSEEHQPGWEYHDASLVDPHSGRFDTLPQARRTLDDAGLDDTVVAVVGRSAVVARAWRTPLQLLFIDGGHTDEAAQRDFDGWARWVQPGGALVIHDVFPDPADGGQAPYRIYLRALESGRFREHRVVGSLRVLHRVGGLAGEPV</sequence>
<dbReference type="GO" id="GO:0032259">
    <property type="term" value="P:methylation"/>
    <property type="evidence" value="ECO:0007669"/>
    <property type="project" value="UniProtKB-KW"/>
</dbReference>
<protein>
    <recommendedName>
        <fullName evidence="5">Class I SAM-dependent methyltransferase</fullName>
    </recommendedName>
</protein>
<dbReference type="SUPFAM" id="SSF53335">
    <property type="entry name" value="S-adenosyl-L-methionine-dependent methyltransferases"/>
    <property type="match status" value="1"/>
</dbReference>
<dbReference type="InterPro" id="IPR029063">
    <property type="entry name" value="SAM-dependent_MTases_sf"/>
</dbReference>
<dbReference type="PANTHER" id="PTHR40048:SF1">
    <property type="entry name" value="RHAMNOSYL O-METHYLTRANSFERASE"/>
    <property type="match status" value="1"/>
</dbReference>
<reference evidence="3 4" key="1">
    <citation type="submission" date="2016-01" db="EMBL/GenBank/DDBJ databases">
        <title>The new phylogeny of the genus Mycobacterium.</title>
        <authorList>
            <person name="Tarcisio F."/>
            <person name="Conor M."/>
            <person name="Antonella G."/>
            <person name="Elisabetta G."/>
            <person name="Giulia F.S."/>
            <person name="Sara T."/>
            <person name="Anna F."/>
            <person name="Clotilde B."/>
            <person name="Roberto B."/>
            <person name="Veronica D.S."/>
            <person name="Fabio R."/>
            <person name="Monica P."/>
            <person name="Olivier J."/>
            <person name="Enrico T."/>
            <person name="Nicola S."/>
        </authorList>
    </citation>
    <scope>NUCLEOTIDE SEQUENCE [LARGE SCALE GENOMIC DNA]</scope>
    <source>
        <strain evidence="3 4">DSM 44153</strain>
    </source>
</reference>
<name>A0A1X2EG56_9MYCO</name>
<evidence type="ECO:0000313" key="4">
    <source>
        <dbReference type="Proteomes" id="UP000193090"/>
    </source>
</evidence>
<comment type="caution">
    <text evidence="3">The sequence shown here is derived from an EMBL/GenBank/DDBJ whole genome shotgun (WGS) entry which is preliminary data.</text>
</comment>
<dbReference type="Gene3D" id="3.40.50.150">
    <property type="entry name" value="Vaccinia Virus protein VP39"/>
    <property type="match status" value="1"/>
</dbReference>
<dbReference type="STRING" id="1798.AWC30_15105"/>
<evidence type="ECO:0000256" key="2">
    <source>
        <dbReference type="ARBA" id="ARBA00022679"/>
    </source>
</evidence>